<sequence length="196" mass="21286">MPSSALRRALTDTGEPPLRPLPDEVSELLEELAAPPRLAAHLRAVHDVAWSLADWLEKHHPEVGFDREAALFGAAVHDIGKTIHREELSGPGSAHEQAGYELLVSQGIDANRARFARTHAAWGADVGIEDLLVSIADKVWKAKRVTDLEQLLVDRLAVASGQPPWEVFLTLDDLLDRIAAAADGRLAFQASHPVDG</sequence>
<dbReference type="Proteomes" id="UP000215563">
    <property type="component" value="Unassembled WGS sequence"/>
</dbReference>
<dbReference type="Gene3D" id="1.10.3210.10">
    <property type="entry name" value="Hypothetical protein af1432"/>
    <property type="match status" value="1"/>
</dbReference>
<feature type="domain" description="HD" evidence="2">
    <location>
        <begin position="53"/>
        <end position="139"/>
    </location>
</feature>
<evidence type="ECO:0000313" key="3">
    <source>
        <dbReference type="EMBL" id="OXM42913.1"/>
    </source>
</evidence>
<organism evidence="3 4">
    <name type="scientific">Amycolatopsis alba DSM 44262</name>
    <dbReference type="NCBI Taxonomy" id="1125972"/>
    <lineage>
        <taxon>Bacteria</taxon>
        <taxon>Bacillati</taxon>
        <taxon>Actinomycetota</taxon>
        <taxon>Actinomycetes</taxon>
        <taxon>Pseudonocardiales</taxon>
        <taxon>Pseudonocardiaceae</taxon>
        <taxon>Amycolatopsis</taxon>
    </lineage>
</organism>
<evidence type="ECO:0000256" key="1">
    <source>
        <dbReference type="SAM" id="MobiDB-lite"/>
    </source>
</evidence>
<name>A0A229R8B8_AMYAL</name>
<evidence type="ECO:0000313" key="4">
    <source>
        <dbReference type="Proteomes" id="UP000215563"/>
    </source>
</evidence>
<dbReference type="Pfam" id="PF01966">
    <property type="entry name" value="HD"/>
    <property type="match status" value="1"/>
</dbReference>
<accession>A0A229R8B8</accession>
<feature type="region of interest" description="Disordered" evidence="1">
    <location>
        <begin position="1"/>
        <end position="20"/>
    </location>
</feature>
<dbReference type="EMBL" id="NMQU01000169">
    <property type="protein sequence ID" value="OXM42913.1"/>
    <property type="molecule type" value="Genomic_DNA"/>
</dbReference>
<reference evidence="3 4" key="1">
    <citation type="submission" date="2017-07" db="EMBL/GenBank/DDBJ databases">
        <title>Amycolatopsis alba DSM 44262 Genome sequencing and assembly.</title>
        <authorList>
            <person name="Kaur N."/>
            <person name="Mayilraj S."/>
        </authorList>
    </citation>
    <scope>NUCLEOTIDE SEQUENCE [LARGE SCALE GENOMIC DNA]</scope>
    <source>
        <strain evidence="3 4">DSM 44262</strain>
    </source>
</reference>
<evidence type="ECO:0000259" key="2">
    <source>
        <dbReference type="Pfam" id="PF01966"/>
    </source>
</evidence>
<proteinExistence type="predicted"/>
<dbReference type="OrthoDB" id="338520at2"/>
<comment type="caution">
    <text evidence="3">The sequence shown here is derived from an EMBL/GenBank/DDBJ whole genome shotgun (WGS) entry which is preliminary data.</text>
</comment>
<dbReference type="AlphaFoldDB" id="A0A229R8B8"/>
<keyword evidence="4" id="KW-1185">Reference proteome</keyword>
<dbReference type="SUPFAM" id="SSF109604">
    <property type="entry name" value="HD-domain/PDEase-like"/>
    <property type="match status" value="1"/>
</dbReference>
<protein>
    <submittedName>
        <fullName evidence="3">HD domain-containing protein</fullName>
    </submittedName>
</protein>
<dbReference type="InterPro" id="IPR006674">
    <property type="entry name" value="HD_domain"/>
</dbReference>
<gene>
    <name evidence="3" type="ORF">CFP75_40790</name>
</gene>
<dbReference type="RefSeq" id="WP_026467325.1">
    <property type="nucleotide sequence ID" value="NZ_KB913032.1"/>
</dbReference>